<evidence type="ECO:0000256" key="11">
    <source>
        <dbReference type="ARBA" id="ARBA00047558"/>
    </source>
</evidence>
<evidence type="ECO:0000256" key="6">
    <source>
        <dbReference type="ARBA" id="ARBA00022741"/>
    </source>
</evidence>
<dbReference type="Gene3D" id="1.10.510.10">
    <property type="entry name" value="Transferase(Phosphotransferase) domain 1"/>
    <property type="match status" value="1"/>
</dbReference>
<dbReference type="PROSITE" id="PS00108">
    <property type="entry name" value="PROTEIN_KINASE_ST"/>
    <property type="match status" value="1"/>
</dbReference>
<evidence type="ECO:0000256" key="3">
    <source>
        <dbReference type="ARBA" id="ARBA00022679"/>
    </source>
</evidence>
<comment type="caution">
    <text evidence="14">The sequence shown here is derived from an EMBL/GenBank/DDBJ whole genome shotgun (WGS) entry which is preliminary data.</text>
</comment>
<sequence length="609" mass="67119">MNSFLQVEVQSEVISVSLEKQTITTLVSITNLCNGSSQGSRIITTGTDLSGSPFYYSKDRNKLVLVGCGNSLVTQKQNVLSGCTSICSEGTTLTGCYGINCCQSLVPFDLSSYKANFTSSGIQQGAPRCSSAFLVDQTWVPDEVAQPFTFLGYAPVVWLWTIQAKELEEGLLCNKSDAAVKLEDGTSMASLQCHCGPGTQGNPYFSNGYQAIQGCTNCANEFRFSKWTSPKLIVWSESLSIVLARNLKTQHCQNYIQKMQQLSSNDGIIDKGKIFTAKELEKATDHFNEDRILGRGGQGTVYKGMLPDGKIVAVKKSMLVDKNQLDQFINEVVILSQINHRNVVKLLGCCLETEVPLLVYEFIINGTLYSLIHNENNEFLLPWSTRLRIATEVAGALAYLHSATSVPINHRDIKSSNILLDEKYRTKVSDFGTSRSISIDQTHLTTGVQGTFGYLDPEYFQSSQFTEKSDVYSFGVVLAELLTGKKAISTTTSEDRSLATNFLLAMDENRLDMILHIEISQEGRKEETMAAANIAYRCLNLNGKRRPTMKEVTIALEGIRSQVPSAAVTNFQLEKGDTAERTAISVVNTWTSTNSTFSSNIHPLLFETS</sequence>
<dbReference type="SMR" id="A0A1J6IPS2"/>
<dbReference type="GO" id="GO:0004674">
    <property type="term" value="F:protein serine/threonine kinase activity"/>
    <property type="evidence" value="ECO:0007669"/>
    <property type="project" value="UniProtKB-KW"/>
</dbReference>
<protein>
    <submittedName>
        <fullName evidence="14">Wall-associated receptor kinase-like 1</fullName>
    </submittedName>
</protein>
<comment type="catalytic activity">
    <reaction evidence="12">
        <text>L-threonyl-[protein] + ATP = O-phospho-L-threonyl-[protein] + ADP + H(+)</text>
        <dbReference type="Rhea" id="RHEA:46608"/>
        <dbReference type="Rhea" id="RHEA-COMP:11060"/>
        <dbReference type="Rhea" id="RHEA-COMP:11605"/>
        <dbReference type="ChEBI" id="CHEBI:15378"/>
        <dbReference type="ChEBI" id="CHEBI:30013"/>
        <dbReference type="ChEBI" id="CHEBI:30616"/>
        <dbReference type="ChEBI" id="CHEBI:61977"/>
        <dbReference type="ChEBI" id="CHEBI:456216"/>
    </reaction>
</comment>
<evidence type="ECO:0000313" key="15">
    <source>
        <dbReference type="Proteomes" id="UP000187609"/>
    </source>
</evidence>
<gene>
    <name evidence="14" type="primary">WAKL1_0</name>
    <name evidence="14" type="ORF">A4A49_28627</name>
</gene>
<keyword evidence="15" id="KW-1185">Reference proteome</keyword>
<keyword evidence="3" id="KW-0808">Transferase</keyword>
<dbReference type="SUPFAM" id="SSF56112">
    <property type="entry name" value="Protein kinase-like (PK-like)"/>
    <property type="match status" value="1"/>
</dbReference>
<organism evidence="14 15">
    <name type="scientific">Nicotiana attenuata</name>
    <name type="common">Coyote tobacco</name>
    <dbReference type="NCBI Taxonomy" id="49451"/>
    <lineage>
        <taxon>Eukaryota</taxon>
        <taxon>Viridiplantae</taxon>
        <taxon>Streptophyta</taxon>
        <taxon>Embryophyta</taxon>
        <taxon>Tracheophyta</taxon>
        <taxon>Spermatophyta</taxon>
        <taxon>Magnoliopsida</taxon>
        <taxon>eudicotyledons</taxon>
        <taxon>Gunneridae</taxon>
        <taxon>Pentapetalae</taxon>
        <taxon>asterids</taxon>
        <taxon>lamiids</taxon>
        <taxon>Solanales</taxon>
        <taxon>Solanaceae</taxon>
        <taxon>Nicotianoideae</taxon>
        <taxon>Nicotianeae</taxon>
        <taxon>Nicotiana</taxon>
    </lineage>
</organism>
<evidence type="ECO:0000259" key="13">
    <source>
        <dbReference type="PROSITE" id="PS50011"/>
    </source>
</evidence>
<evidence type="ECO:0000256" key="9">
    <source>
        <dbReference type="ARBA" id="ARBA00022989"/>
    </source>
</evidence>
<dbReference type="OMA" id="NCANEFR"/>
<evidence type="ECO:0000256" key="8">
    <source>
        <dbReference type="ARBA" id="ARBA00022840"/>
    </source>
</evidence>
<comment type="catalytic activity">
    <reaction evidence="11">
        <text>L-seryl-[protein] + ATP = O-phospho-L-seryl-[protein] + ADP + H(+)</text>
        <dbReference type="Rhea" id="RHEA:17989"/>
        <dbReference type="Rhea" id="RHEA-COMP:9863"/>
        <dbReference type="Rhea" id="RHEA-COMP:11604"/>
        <dbReference type="ChEBI" id="CHEBI:15378"/>
        <dbReference type="ChEBI" id="CHEBI:29999"/>
        <dbReference type="ChEBI" id="CHEBI:30616"/>
        <dbReference type="ChEBI" id="CHEBI:83421"/>
        <dbReference type="ChEBI" id="CHEBI:456216"/>
    </reaction>
</comment>
<dbReference type="CDD" id="cd14066">
    <property type="entry name" value="STKc_IRAK"/>
    <property type="match status" value="1"/>
</dbReference>
<keyword evidence="2" id="KW-0723">Serine/threonine-protein kinase</keyword>
<evidence type="ECO:0000256" key="2">
    <source>
        <dbReference type="ARBA" id="ARBA00022527"/>
    </source>
</evidence>
<evidence type="ECO:0000256" key="7">
    <source>
        <dbReference type="ARBA" id="ARBA00022777"/>
    </source>
</evidence>
<dbReference type="PANTHER" id="PTHR27005">
    <property type="entry name" value="WALL-ASSOCIATED RECEPTOR KINASE-LIKE 21"/>
    <property type="match status" value="1"/>
</dbReference>
<keyword evidence="7" id="KW-0418">Kinase</keyword>
<dbReference type="InterPro" id="IPR011009">
    <property type="entry name" value="Kinase-like_dom_sf"/>
</dbReference>
<evidence type="ECO:0000256" key="5">
    <source>
        <dbReference type="ARBA" id="ARBA00022729"/>
    </source>
</evidence>
<keyword evidence="8" id="KW-0067">ATP-binding</keyword>
<dbReference type="STRING" id="49451.A0A1J6IPS2"/>
<evidence type="ECO:0000313" key="14">
    <source>
        <dbReference type="EMBL" id="OIT06252.1"/>
    </source>
</evidence>
<dbReference type="Gene3D" id="3.30.200.20">
    <property type="entry name" value="Phosphorylase Kinase, domain 1"/>
    <property type="match status" value="1"/>
</dbReference>
<name>A0A1J6IPS2_NICAT</name>
<keyword evidence="9" id="KW-1133">Transmembrane helix</keyword>
<dbReference type="SMART" id="SM00220">
    <property type="entry name" value="S_TKc"/>
    <property type="match status" value="1"/>
</dbReference>
<accession>A0A1J6IPS2</accession>
<evidence type="ECO:0000256" key="1">
    <source>
        <dbReference type="ARBA" id="ARBA00004479"/>
    </source>
</evidence>
<comment type="subcellular location">
    <subcellularLocation>
        <location evidence="1">Membrane</location>
        <topology evidence="1">Single-pass type I membrane protein</topology>
    </subcellularLocation>
</comment>
<dbReference type="Pfam" id="PF00069">
    <property type="entry name" value="Pkinase"/>
    <property type="match status" value="1"/>
</dbReference>
<dbReference type="GO" id="GO:0007166">
    <property type="term" value="P:cell surface receptor signaling pathway"/>
    <property type="evidence" value="ECO:0007669"/>
    <property type="project" value="InterPro"/>
</dbReference>
<dbReference type="FunFam" id="1.10.510.10:FF:000084">
    <property type="entry name" value="Wall-associated receptor kinase 2"/>
    <property type="match status" value="1"/>
</dbReference>
<keyword evidence="4" id="KW-0812">Transmembrane</keyword>
<keyword evidence="5" id="KW-0732">Signal</keyword>
<dbReference type="PROSITE" id="PS50011">
    <property type="entry name" value="PROTEIN_KINASE_DOM"/>
    <property type="match status" value="1"/>
</dbReference>
<keyword evidence="10" id="KW-0472">Membrane</keyword>
<dbReference type="InterPro" id="IPR008271">
    <property type="entry name" value="Ser/Thr_kinase_AS"/>
</dbReference>
<evidence type="ECO:0000256" key="4">
    <source>
        <dbReference type="ARBA" id="ARBA00022692"/>
    </source>
</evidence>
<evidence type="ECO:0000256" key="10">
    <source>
        <dbReference type="ARBA" id="ARBA00023136"/>
    </source>
</evidence>
<dbReference type="PANTHER" id="PTHR27005:SF515">
    <property type="entry name" value="WALL-ASSOCIATED RECEPTOR KINASE-LIKE 10-RELATED"/>
    <property type="match status" value="1"/>
</dbReference>
<dbReference type="InterPro" id="IPR045274">
    <property type="entry name" value="WAK-like"/>
</dbReference>
<dbReference type="AlphaFoldDB" id="A0A1J6IPS2"/>
<dbReference type="EMBL" id="MJEQ01037184">
    <property type="protein sequence ID" value="OIT06252.1"/>
    <property type="molecule type" value="Genomic_DNA"/>
</dbReference>
<dbReference type="InterPro" id="IPR000719">
    <property type="entry name" value="Prot_kinase_dom"/>
</dbReference>
<dbReference type="GO" id="GO:0005524">
    <property type="term" value="F:ATP binding"/>
    <property type="evidence" value="ECO:0007669"/>
    <property type="project" value="UniProtKB-KW"/>
</dbReference>
<reference evidence="14" key="1">
    <citation type="submission" date="2016-11" db="EMBL/GenBank/DDBJ databases">
        <title>The genome of Nicotiana attenuata.</title>
        <authorList>
            <person name="Xu S."/>
            <person name="Brockmoeller T."/>
            <person name="Gaquerel E."/>
            <person name="Navarro A."/>
            <person name="Kuhl H."/>
            <person name="Gase K."/>
            <person name="Ling Z."/>
            <person name="Zhou W."/>
            <person name="Kreitzer C."/>
            <person name="Stanke M."/>
            <person name="Tang H."/>
            <person name="Lyons E."/>
            <person name="Pandey P."/>
            <person name="Pandey S.P."/>
            <person name="Timmermann B."/>
            <person name="Baldwin I.T."/>
        </authorList>
    </citation>
    <scope>NUCLEOTIDE SEQUENCE [LARGE SCALE GENOMIC DNA]</scope>
    <source>
        <strain evidence="14">UT</strain>
    </source>
</reference>
<dbReference type="Proteomes" id="UP000187609">
    <property type="component" value="Unassembled WGS sequence"/>
</dbReference>
<dbReference type="Gramene" id="OIT06252">
    <property type="protein sequence ID" value="OIT06252"/>
    <property type="gene ID" value="A4A49_28627"/>
</dbReference>
<evidence type="ECO:0000256" key="12">
    <source>
        <dbReference type="ARBA" id="ARBA00047951"/>
    </source>
</evidence>
<dbReference type="GO" id="GO:0005886">
    <property type="term" value="C:plasma membrane"/>
    <property type="evidence" value="ECO:0007669"/>
    <property type="project" value="TreeGrafter"/>
</dbReference>
<proteinExistence type="predicted"/>
<feature type="domain" description="Protein kinase" evidence="13">
    <location>
        <begin position="287"/>
        <end position="559"/>
    </location>
</feature>
<keyword evidence="6" id="KW-0547">Nucleotide-binding</keyword>
<dbReference type="FunFam" id="3.30.200.20:FF:000043">
    <property type="entry name" value="Wall-associated receptor kinase 2"/>
    <property type="match status" value="1"/>
</dbReference>